<dbReference type="Proteomes" id="UP000542776">
    <property type="component" value="Unassembled WGS sequence"/>
</dbReference>
<organism evidence="1 2">
    <name type="scientific">Aureimonas pseudogalii</name>
    <dbReference type="NCBI Taxonomy" id="1744844"/>
    <lineage>
        <taxon>Bacteria</taxon>
        <taxon>Pseudomonadati</taxon>
        <taxon>Pseudomonadota</taxon>
        <taxon>Alphaproteobacteria</taxon>
        <taxon>Hyphomicrobiales</taxon>
        <taxon>Aurantimonadaceae</taxon>
        <taxon>Aureimonas</taxon>
    </lineage>
</organism>
<dbReference type="AlphaFoldDB" id="A0A7W6H695"/>
<comment type="caution">
    <text evidence="1">The sequence shown here is derived from an EMBL/GenBank/DDBJ whole genome shotgun (WGS) entry which is preliminary data.</text>
</comment>
<gene>
    <name evidence="1" type="ORF">GGR04_003107</name>
</gene>
<dbReference type="EMBL" id="JACIEK010000008">
    <property type="protein sequence ID" value="MBB3999248.1"/>
    <property type="molecule type" value="Genomic_DNA"/>
</dbReference>
<sequence>MSAATLNIRVSPRRMLSAAEAAEYVGVPLKHFGQDCNVKPVEISGRRLYDLRDLDDWIDLIKTGSSESDDDIIGKL</sequence>
<protein>
    <recommendedName>
        <fullName evidence="3">DNA-binding protein</fullName>
    </recommendedName>
</protein>
<reference evidence="1 2" key="1">
    <citation type="submission" date="2020-08" db="EMBL/GenBank/DDBJ databases">
        <title>Genomic Encyclopedia of Type Strains, Phase IV (KMG-IV): sequencing the most valuable type-strain genomes for metagenomic binning, comparative biology and taxonomic classification.</title>
        <authorList>
            <person name="Goeker M."/>
        </authorList>
    </citation>
    <scope>NUCLEOTIDE SEQUENCE [LARGE SCALE GENOMIC DNA]</scope>
    <source>
        <strain evidence="1 2">DSM 102238</strain>
    </source>
</reference>
<keyword evidence="2" id="KW-1185">Reference proteome</keyword>
<evidence type="ECO:0008006" key="3">
    <source>
        <dbReference type="Google" id="ProtNLM"/>
    </source>
</evidence>
<accession>A0A7W6H695</accession>
<evidence type="ECO:0000313" key="1">
    <source>
        <dbReference type="EMBL" id="MBB3999248.1"/>
    </source>
</evidence>
<dbReference type="RefSeq" id="WP_183200794.1">
    <property type="nucleotide sequence ID" value="NZ_JACIEK010000008.1"/>
</dbReference>
<name>A0A7W6H695_9HYPH</name>
<evidence type="ECO:0000313" key="2">
    <source>
        <dbReference type="Proteomes" id="UP000542776"/>
    </source>
</evidence>
<proteinExistence type="predicted"/>